<name>A0ABZ0RTK1_9BACI</name>
<sequence>MPTITKIRFANVIYEQGSKRYHDETFQFNTHNGAILLENGGGKTVFIQAAMQAIIPHATVANRQIKETFYLEEGPAHIAIEWLLNERPRQYVVTAVTLYTKNNKVESLRYVYEYGEGDKHAIDAIPFTKREAGMQYPASKDDMQLYFQGIVQQTPMRAKLFPQSIKAFTDYLESNYFIIREEWENMVVMNSAEGGIEKVFEECKGTQELFDRLLIPSVENADKHFNPLSMADQFEKQRSNLKKYKEFNEKKIEYYAMQERMEQYVHKFRVYNDALVNYREQQQQAVAYVHYLQQQREQAEKDVKLIEEQLADLKNVQQQLVQRQQALTIYKEQDKQRQLQEELIVAEEKFNQIESKLKVRQLDKASLEYAIDAEKLKQAEETIAHARVLLQQENEKEDIDDLQNELELYKGQWLYLLEVKKEKLQNKLAATTRDIQKLKNEELEITSNLEKTREDMQEASKRVTKNDTLIQEKSKQLTQLKRKLVAHENEQVEDLLKQWIGRATQLEQTSHEHEKHLKVLEQQAVEQQQMSKLLVEKQVDLEKKISVLDHQLQSFEEEEASVKARLQTILHQMSMTARIYDRAMSYTNQLQEKITQLQADHAEKLVVERKARRYLDDYGGQSQFFAEPYLAEQIQHWSQFTHIQTGVDYLQSLEEAIDVQHIAYPFWAITLITTANERQALIDKVHVLADKLTTPIVVLTREEAKQLVQGEPFDEAWIAPLFWREHVDKSAFLQWKQSATAEASFVEKERKEIEKKLSDVEQAYTTLTTFLEKYPYEHFKQLNEQHFEAKEAHSKAAYDLRQVEQKIAETETTKKQIEQLLQQEKEELRNLNFERIPNAQEYQHVHKQIEPLQAQRKIDEVEVTRLVQVVQQLSQNKDNLQQQWLDMTSEKLNIEHSIMHEIEQHEIYQQRAALTARATTLSEHALKLEVTRIEEALKKMSATIQQLQERIDTHEKLVRDYRDSLERKLAEHPALDKQIALPVQPEGMLKQLQQEMNRLIAAKVEPLSAVEQKKEALQSLKGSIQTLIAQYEGELPARTASIEELQQELQIDFERYEQKLTYTKSEYTRINKQAKNLALAEGQSKDSYFRHQLNKIKQIPSLSTEQQIAFLYEYEKELKQIFVKLDTNLKELQSQQQMMDKEKQQFRQFCTTLQDHKLSKVTMDGIENHHTYKAIMEHQQLINQTIQQAIHLADAAIQEYDKDQQQIIQYAVQQLVRIRHNLLEIPKKTRIRTENETKYMYQFIIPEWEEHEAKDAIRDYINWILTTLEQDKYRDEYGNEDVASIRKFLEKHLQTVPLLHQVLGNKKMQVKCRKVESERQISSNFYSWEQSNKWSGGESWSKNMALYLGILKFIAEKSGGPMNTKRNRALILDNPFGKASSDHVLSPVFYIAEQLGFQMIALTAHAEGKYIADYFPVVYSCRLRSVRNASHQVVQKEQQLNKAFFADNQPEALHYVGERKQMTLFEDE</sequence>
<proteinExistence type="predicted"/>
<feature type="coiled-coil region" evidence="1">
    <location>
        <begin position="289"/>
        <end position="558"/>
    </location>
</feature>
<feature type="coiled-coil region" evidence="1">
    <location>
        <begin position="930"/>
        <end position="964"/>
    </location>
</feature>
<feature type="coiled-coil region" evidence="1">
    <location>
        <begin position="736"/>
        <end position="763"/>
    </location>
</feature>
<gene>
    <name evidence="2" type="ORF">R6U77_10155</name>
</gene>
<reference evidence="2 3" key="1">
    <citation type="submission" date="2023-09" db="EMBL/GenBank/DDBJ databases">
        <authorList>
            <person name="Page C.A."/>
            <person name="Perez-Diaz I.M."/>
        </authorList>
    </citation>
    <scope>NUCLEOTIDE SEQUENCE [LARGE SCALE GENOMIC DNA]</scope>
    <source>
        <strain evidence="2 3">Ll15</strain>
    </source>
</reference>
<evidence type="ECO:0008006" key="4">
    <source>
        <dbReference type="Google" id="ProtNLM"/>
    </source>
</evidence>
<feature type="coiled-coil region" evidence="1">
    <location>
        <begin position="1115"/>
        <end position="1145"/>
    </location>
</feature>
<feature type="coiled-coil region" evidence="1">
    <location>
        <begin position="863"/>
        <end position="890"/>
    </location>
</feature>
<organism evidence="2 3">
    <name type="scientific">Lysinibacillus louembei</name>
    <dbReference type="NCBI Taxonomy" id="1470088"/>
    <lineage>
        <taxon>Bacteria</taxon>
        <taxon>Bacillati</taxon>
        <taxon>Bacillota</taxon>
        <taxon>Bacilli</taxon>
        <taxon>Bacillales</taxon>
        <taxon>Bacillaceae</taxon>
        <taxon>Lysinibacillus</taxon>
    </lineage>
</organism>
<feature type="coiled-coil region" evidence="1">
    <location>
        <begin position="800"/>
        <end position="834"/>
    </location>
</feature>
<dbReference type="EMBL" id="CP137624">
    <property type="protein sequence ID" value="WPK10298.1"/>
    <property type="molecule type" value="Genomic_DNA"/>
</dbReference>
<dbReference type="RefSeq" id="WP_319835568.1">
    <property type="nucleotide sequence ID" value="NZ_CP137624.1"/>
</dbReference>
<evidence type="ECO:0000256" key="1">
    <source>
        <dbReference type="SAM" id="Coils"/>
    </source>
</evidence>
<keyword evidence="1" id="KW-0175">Coiled coil</keyword>
<feature type="coiled-coil region" evidence="1">
    <location>
        <begin position="1010"/>
        <end position="1048"/>
    </location>
</feature>
<protein>
    <recommendedName>
        <fullName evidence="4">Chromosome segregation ATPase</fullName>
    </recommendedName>
</protein>
<accession>A0ABZ0RTK1</accession>
<keyword evidence="3" id="KW-1185">Reference proteome</keyword>
<evidence type="ECO:0000313" key="2">
    <source>
        <dbReference type="EMBL" id="WPK10298.1"/>
    </source>
</evidence>
<dbReference type="Proteomes" id="UP001322664">
    <property type="component" value="Chromosome"/>
</dbReference>
<evidence type="ECO:0000313" key="3">
    <source>
        <dbReference type="Proteomes" id="UP001322664"/>
    </source>
</evidence>